<organism evidence="2 3">
    <name type="scientific">Mycolicibacterium iranicum</name>
    <name type="common">Mycobacterium iranicum</name>
    <dbReference type="NCBI Taxonomy" id="912594"/>
    <lineage>
        <taxon>Bacteria</taxon>
        <taxon>Bacillati</taxon>
        <taxon>Actinomycetota</taxon>
        <taxon>Actinomycetes</taxon>
        <taxon>Mycobacteriales</taxon>
        <taxon>Mycobacteriaceae</taxon>
        <taxon>Mycolicibacterium</taxon>
    </lineage>
</organism>
<evidence type="ECO:0000313" key="3">
    <source>
        <dbReference type="Proteomes" id="UP000193622"/>
    </source>
</evidence>
<evidence type="ECO:0000313" key="2">
    <source>
        <dbReference type="EMBL" id="ORV88202.1"/>
    </source>
</evidence>
<evidence type="ECO:0000256" key="1">
    <source>
        <dbReference type="SAM" id="Phobius"/>
    </source>
</evidence>
<feature type="transmembrane region" description="Helical" evidence="1">
    <location>
        <begin position="39"/>
        <end position="60"/>
    </location>
</feature>
<keyword evidence="1" id="KW-0472">Membrane</keyword>
<dbReference type="EMBL" id="LQPC01000029">
    <property type="protein sequence ID" value="ORV88202.1"/>
    <property type="molecule type" value="Genomic_DNA"/>
</dbReference>
<reference evidence="2 3" key="1">
    <citation type="submission" date="2016-01" db="EMBL/GenBank/DDBJ databases">
        <title>The new phylogeny of the genus Mycobacterium.</title>
        <authorList>
            <person name="Tarcisio F."/>
            <person name="Conor M."/>
            <person name="Antonella G."/>
            <person name="Elisabetta G."/>
            <person name="Giulia F.S."/>
            <person name="Sara T."/>
            <person name="Anna F."/>
            <person name="Clotilde B."/>
            <person name="Roberto B."/>
            <person name="Veronica D.S."/>
            <person name="Fabio R."/>
            <person name="Monica P."/>
            <person name="Olivier J."/>
            <person name="Enrico T."/>
            <person name="Nicola S."/>
        </authorList>
    </citation>
    <scope>NUCLEOTIDE SEQUENCE [LARGE SCALE GENOMIC DNA]</scope>
    <source>
        <strain evidence="2 3">DSM 45541</strain>
    </source>
</reference>
<accession>A0A1X1WNY4</accession>
<sequence>MRTPKARAGWARGALVGASSAVMTVGAHAGAGAGLPHGSALVLTLLLCATIGALAGSIRVEGRAARWVATTAALGAAQFLGHMTLSVAGHHPGGFEAVPAPSMIAAHAVAAVILGLAISAAEYLYIVCSSVLCWLRLFAGHTPRPVPRVRRRATKVVAVRPVLVTGLGMRAPPSALAV</sequence>
<protein>
    <submittedName>
        <fullName evidence="2">Uncharacterized protein</fullName>
    </submittedName>
</protein>
<comment type="caution">
    <text evidence="2">The sequence shown here is derived from an EMBL/GenBank/DDBJ whole genome shotgun (WGS) entry which is preliminary data.</text>
</comment>
<dbReference type="AlphaFoldDB" id="A0A1X1WNY4"/>
<dbReference type="RefSeq" id="WP_085174668.1">
    <property type="nucleotide sequence ID" value="NZ_LQPC01000029.1"/>
</dbReference>
<proteinExistence type="predicted"/>
<gene>
    <name evidence="2" type="ORF">AWC12_13315</name>
</gene>
<dbReference type="Proteomes" id="UP000193622">
    <property type="component" value="Unassembled WGS sequence"/>
</dbReference>
<feature type="transmembrane region" description="Helical" evidence="1">
    <location>
        <begin position="108"/>
        <end position="135"/>
    </location>
</feature>
<feature type="transmembrane region" description="Helical" evidence="1">
    <location>
        <begin position="67"/>
        <end position="88"/>
    </location>
</feature>
<keyword evidence="1" id="KW-1133">Transmembrane helix</keyword>
<keyword evidence="1" id="KW-0812">Transmembrane</keyword>
<name>A0A1X1WNY4_MYCIR</name>